<dbReference type="SMART" id="SM00220">
    <property type="entry name" value="S_TKc"/>
    <property type="match status" value="1"/>
</dbReference>
<evidence type="ECO:0000256" key="31">
    <source>
        <dbReference type="ARBA" id="ARBA00074253"/>
    </source>
</evidence>
<dbReference type="EC" id="2.7.11.1" evidence="6"/>
<feature type="domain" description="Protein kinase" evidence="33">
    <location>
        <begin position="336"/>
        <end position="688"/>
    </location>
</feature>
<dbReference type="SUPFAM" id="SSF50494">
    <property type="entry name" value="Trypsin-like serine proteases"/>
    <property type="match status" value="1"/>
</dbReference>
<dbReference type="GO" id="GO:0005829">
    <property type="term" value="C:cytosol"/>
    <property type="evidence" value="ECO:0007669"/>
    <property type="project" value="UniProtKB-SubCell"/>
</dbReference>
<evidence type="ECO:0000256" key="13">
    <source>
        <dbReference type="ARBA" id="ARBA00022741"/>
    </source>
</evidence>
<evidence type="ECO:0000259" key="33">
    <source>
        <dbReference type="PROSITE" id="PS50011"/>
    </source>
</evidence>
<dbReference type="InterPro" id="IPR043504">
    <property type="entry name" value="Peptidase_S1_PA_chymotrypsin"/>
</dbReference>
<dbReference type="FunFam" id="1.10.510.10:FF:000418">
    <property type="entry name" value="PTEN induced kinase 1"/>
    <property type="match status" value="1"/>
</dbReference>
<proteinExistence type="inferred from homology"/>
<protein>
    <recommendedName>
        <fullName evidence="31">Serine/threonine-protein kinase PINK1, mitochondrial</fullName>
        <ecNumber evidence="6">2.7.11.1</ecNumber>
    </recommendedName>
    <alternativeName>
        <fullName evidence="30">Serine/threonine-protein kinase Pink1, mitochondrial</fullName>
    </alternativeName>
</protein>
<evidence type="ECO:0000256" key="17">
    <source>
        <dbReference type="ARBA" id="ARBA00022801"/>
    </source>
</evidence>
<dbReference type="EMBL" id="JAROKS010000005">
    <property type="protein sequence ID" value="KAK1803445.1"/>
    <property type="molecule type" value="Genomic_DNA"/>
</dbReference>
<keyword evidence="22" id="KW-1133">Transmembrane helix</keyword>
<keyword evidence="15" id="KW-1000">Mitochondrion outer membrane</keyword>
<dbReference type="Pfam" id="PF00491">
    <property type="entry name" value="Arginase"/>
    <property type="match status" value="1"/>
</dbReference>
<dbReference type="InterPro" id="IPR020855">
    <property type="entry name" value="Ureohydrolase_Mn_BS"/>
</dbReference>
<evidence type="ECO:0000256" key="1">
    <source>
        <dbReference type="ARBA" id="ARBA00001946"/>
    </source>
</evidence>
<keyword evidence="12" id="KW-0479">Metal-binding</keyword>
<evidence type="ECO:0000313" key="36">
    <source>
        <dbReference type="EMBL" id="KAK1803445.1"/>
    </source>
</evidence>
<evidence type="ECO:0000259" key="34">
    <source>
        <dbReference type="PROSITE" id="PS50240"/>
    </source>
</evidence>
<evidence type="ECO:0000256" key="14">
    <source>
        <dbReference type="ARBA" id="ARBA00022777"/>
    </source>
</evidence>
<dbReference type="GO" id="GO:0006508">
    <property type="term" value="P:proteolysis"/>
    <property type="evidence" value="ECO:0007669"/>
    <property type="project" value="InterPro"/>
</dbReference>
<dbReference type="PROSITE" id="PS50240">
    <property type="entry name" value="TRYPSIN_DOM"/>
    <property type="match status" value="1"/>
</dbReference>
<dbReference type="SUPFAM" id="SSF56112">
    <property type="entry name" value="Protein kinase-like (PK-like)"/>
    <property type="match status" value="1"/>
</dbReference>
<dbReference type="InterPro" id="IPR016192">
    <property type="entry name" value="APOBEC/CMP_deaminase_Zn-bd"/>
</dbReference>
<dbReference type="SUPFAM" id="SSF52768">
    <property type="entry name" value="Arginase/deacetylase"/>
    <property type="match status" value="1"/>
</dbReference>
<comment type="subcellular location">
    <subcellularLocation>
        <location evidence="4">Cytoplasm</location>
        <location evidence="4">Cytosol</location>
    </subcellularLocation>
    <subcellularLocation>
        <location evidence="3">Mitochondrion inner membrane</location>
        <topology evidence="3">Single-pass membrane protein</topology>
    </subcellularLocation>
    <subcellularLocation>
        <location evidence="5">Mitochondrion outer membrane</location>
        <topology evidence="5">Single-pass membrane protein</topology>
    </subcellularLocation>
</comment>
<dbReference type="InterPro" id="IPR001254">
    <property type="entry name" value="Trypsin_dom"/>
</dbReference>
<dbReference type="InterPro" id="IPR011009">
    <property type="entry name" value="Kinase-like_dom_sf"/>
</dbReference>
<dbReference type="InterPro" id="IPR008271">
    <property type="entry name" value="Ser/Thr_kinase_AS"/>
</dbReference>
<dbReference type="Gene3D" id="3.40.800.10">
    <property type="entry name" value="Ureohydrolase domain"/>
    <property type="match status" value="1"/>
</dbReference>
<name>A0AAD9E1C1_9TELE</name>
<evidence type="ECO:0000256" key="22">
    <source>
        <dbReference type="ARBA" id="ARBA00022989"/>
    </source>
</evidence>
<keyword evidence="14" id="KW-0418">Kinase</keyword>
<dbReference type="Proteomes" id="UP001239994">
    <property type="component" value="Unassembled WGS sequence"/>
</dbReference>
<dbReference type="SMART" id="SM00020">
    <property type="entry name" value="Tryp_SPc"/>
    <property type="match status" value="1"/>
</dbReference>
<evidence type="ECO:0000256" key="18">
    <source>
        <dbReference type="ARBA" id="ARBA00022833"/>
    </source>
</evidence>
<dbReference type="PANTHER" id="PTHR22972:SF7">
    <property type="entry name" value="SERINE_THREONINE-PROTEIN KINASE PINK1, MITOCHONDRIAL"/>
    <property type="match status" value="1"/>
</dbReference>
<evidence type="ECO:0000256" key="23">
    <source>
        <dbReference type="ARBA" id="ARBA00023006"/>
    </source>
</evidence>
<dbReference type="GO" id="GO:0005741">
    <property type="term" value="C:mitochondrial outer membrane"/>
    <property type="evidence" value="ECO:0007669"/>
    <property type="project" value="UniProtKB-SubCell"/>
</dbReference>
<keyword evidence="13" id="KW-0547">Nucleotide-binding</keyword>
<evidence type="ECO:0000256" key="4">
    <source>
        <dbReference type="ARBA" id="ARBA00004514"/>
    </source>
</evidence>
<dbReference type="InterPro" id="IPR051511">
    <property type="entry name" value="MitoQC_Scaffold_Kinases"/>
</dbReference>
<dbReference type="Pfam" id="PF00069">
    <property type="entry name" value="Pkinase"/>
    <property type="match status" value="1"/>
</dbReference>
<comment type="similarity">
    <text evidence="32">Belongs to the arginase family.</text>
</comment>
<dbReference type="InterPro" id="IPR000719">
    <property type="entry name" value="Prot_kinase_dom"/>
</dbReference>
<evidence type="ECO:0000256" key="19">
    <source>
        <dbReference type="ARBA" id="ARBA00022840"/>
    </source>
</evidence>
<feature type="non-terminal residue" evidence="36">
    <location>
        <position position="1"/>
    </location>
</feature>
<comment type="subunit">
    <text evidence="29">Upon mitochondrial depolarization, it forms a supercomplex with TOM and TIM23 complexes. PINK1-TOM-TIM23 supercomplex formation requires PINK1 interaction with TOMM20 and TOMM70 and is critical for PINK1 stabilization at the outer mitochondrial membrane, kinase activation and downstream mitophagy. Upon mitochondrial depolarization, interacts with TIMM23; the interaction is required for PINK1 accumulation at the outer mitochondrial membrane, kinase activation by autophosphorylation and PRKN recruitement to mitochondria. Interacts with PRKN. Interacts with FBXO7. Forms a complex with PRKN and PARK7. Interacts with NENF.</text>
</comment>
<dbReference type="Gene3D" id="2.40.10.10">
    <property type="entry name" value="Trypsin-like serine proteases"/>
    <property type="match status" value="2"/>
</dbReference>
<keyword evidence="23" id="KW-0072">Autophagy</keyword>
<dbReference type="PANTHER" id="PTHR22972">
    <property type="entry name" value="SERINE/THREONINE PROTEIN KINASE"/>
    <property type="match status" value="1"/>
</dbReference>
<evidence type="ECO:0000313" key="37">
    <source>
        <dbReference type="Proteomes" id="UP001239994"/>
    </source>
</evidence>
<dbReference type="CDD" id="cd11592">
    <property type="entry name" value="Agmatinase_PAH"/>
    <property type="match status" value="1"/>
</dbReference>
<comment type="cofactor">
    <cofactor evidence="1">
        <name>Mg(2+)</name>
        <dbReference type="ChEBI" id="CHEBI:18420"/>
    </cofactor>
</comment>
<evidence type="ECO:0000256" key="5">
    <source>
        <dbReference type="ARBA" id="ARBA00004572"/>
    </source>
</evidence>
<evidence type="ECO:0000259" key="35">
    <source>
        <dbReference type="PROSITE" id="PS51747"/>
    </source>
</evidence>
<keyword evidence="7" id="KW-0963">Cytoplasm</keyword>
<evidence type="ECO:0000256" key="24">
    <source>
        <dbReference type="ARBA" id="ARBA00023128"/>
    </source>
</evidence>
<dbReference type="GO" id="GO:0090141">
    <property type="term" value="P:positive regulation of mitochondrial fission"/>
    <property type="evidence" value="ECO:0007669"/>
    <property type="project" value="TreeGrafter"/>
</dbReference>
<dbReference type="CDD" id="cd01283">
    <property type="entry name" value="cytidine_deaminase"/>
    <property type="match status" value="1"/>
</dbReference>
<evidence type="ECO:0000256" key="25">
    <source>
        <dbReference type="ARBA" id="ARBA00023136"/>
    </source>
</evidence>
<dbReference type="PRINTS" id="PR00116">
    <property type="entry name" value="ARGINASE"/>
</dbReference>
<comment type="caution">
    <text evidence="36">The sequence shown here is derived from an EMBL/GenBank/DDBJ whole genome shotgun (WGS) entry which is preliminary data.</text>
</comment>
<dbReference type="CDD" id="cd00190">
    <property type="entry name" value="Tryp_SPc"/>
    <property type="match status" value="1"/>
</dbReference>
<sequence>VLRRYGSGLGLSASPPYGHASRSSVIQVVLSAHNLVSSDGSEQVFNVSKIIYYPTYNPKTYNNDIMLLKLSRLAVLNAYVQPAPLQDVDAPPLSGSAVCTVSGWGVTTIYSFYLSPVLRAVDVDYIANCWQYYGSRVNDNMMCAGSRYGGKDSCQGDSGGPLVCDSTVEGIVSWGIGCANPYYPGVYTKVRNYLVFYTGCNVDNACYNLGICAERNAISKAVSEGHRKFKAIAIASDMEYQYISPCGGCRQFMREFGLDWEVYMTKLEGSFVKRMVEDLLPESFGPQNLKEGFVKFIISFAHYCFLGHLSMKALFRKKTFQSPLKQFASGYKLEDYVIGAMLGKGCNAAVYEAAVRFTPLRESSRCSLVDLKQNGEEKNVSALRSLSSTACYPLALKMMWNIGAGSSSEAILKAMCHELVPADPRALQKEKGEVVLSGCFGRVTKRVTAHPNVIRVYRAFTANVPLLPGAEEDYPAVLPPRHSPAGMGNNRTLFLVMKKYPCTLRQYLGMCAPGHRQASMMLLQLLEAVDHLCRQGVAHRDLKSDNVLLEFESAGCPRLVLADFGCCLAEENLGLTLPFTNEYVNKGGNTCLMAPEVATATSGPGVEIDYSRADAWAVGAVAYEIFGQTNPFYGPARLESCSYQEWQLPRLPASIPDHTRLVVRLLLRRNPEKRPSARVTANILHLGLWGGKALADLDPFSTGRMADWLLCQSAVALLKGCGPTGRFVEAELQRGFLANLDLEELRVAMNYLIYGRELLQSTIVFGPRQIRAESAMLRPYNGGTRAAPYESLMVADIGDVNVNLYDLKDTCKRIREAYRKILKTGCIPLTMGGDHTIAYPILQAVAERHGPVGLVHVDAHSDTGDVILGEKIGHGTPFRRCVEEGLLDCSRVVQIGLRGSSYSPDAYAWSRAQGFRVVQADECWHKSLVPLMAEVREQLGAGPVYLSFDIDALDPAFAPGTGTPEIAGLTTIQGVEIIRGCRGLNIVGCDLVEVSPPYDATGNSDLIQTQTYADKSNTALLAANLLFEMLCVLPKIKYYD</sequence>
<keyword evidence="18" id="KW-0862">Zinc</keyword>
<keyword evidence="37" id="KW-1185">Reference proteome</keyword>
<comment type="catalytic activity">
    <reaction evidence="28">
        <text>L-seryl-[protein] + ATP = O-phospho-L-seryl-[protein] + ADP + H(+)</text>
        <dbReference type="Rhea" id="RHEA:17989"/>
        <dbReference type="Rhea" id="RHEA-COMP:9863"/>
        <dbReference type="Rhea" id="RHEA-COMP:11604"/>
        <dbReference type="ChEBI" id="CHEBI:15378"/>
        <dbReference type="ChEBI" id="CHEBI:29999"/>
        <dbReference type="ChEBI" id="CHEBI:30616"/>
        <dbReference type="ChEBI" id="CHEBI:83421"/>
        <dbReference type="ChEBI" id="CHEBI:456216"/>
        <dbReference type="EC" id="2.7.11.1"/>
    </reaction>
</comment>
<evidence type="ECO:0000256" key="32">
    <source>
        <dbReference type="PROSITE-ProRule" id="PRU00742"/>
    </source>
</evidence>
<evidence type="ECO:0000256" key="28">
    <source>
        <dbReference type="ARBA" id="ARBA00048679"/>
    </source>
</evidence>
<dbReference type="InterPro" id="IPR002125">
    <property type="entry name" value="CMP_dCMP_dom"/>
</dbReference>
<dbReference type="Gene3D" id="3.40.140.10">
    <property type="entry name" value="Cytidine Deaminase, domain 2"/>
    <property type="match status" value="1"/>
</dbReference>
<keyword evidence="19" id="KW-0067">ATP-binding</keyword>
<dbReference type="GO" id="GO:0004674">
    <property type="term" value="F:protein serine/threonine kinase activity"/>
    <property type="evidence" value="ECO:0007669"/>
    <property type="project" value="UniProtKB-KW"/>
</dbReference>
<dbReference type="PROSITE" id="PS00108">
    <property type="entry name" value="PROTEIN_KINASE_ST"/>
    <property type="match status" value="1"/>
</dbReference>
<keyword evidence="20" id="KW-0460">Magnesium</keyword>
<evidence type="ECO:0000256" key="16">
    <source>
        <dbReference type="ARBA" id="ARBA00022792"/>
    </source>
</evidence>
<evidence type="ECO:0000256" key="3">
    <source>
        <dbReference type="ARBA" id="ARBA00004434"/>
    </source>
</evidence>
<dbReference type="SUPFAM" id="SSF53927">
    <property type="entry name" value="Cytidine deaminase-like"/>
    <property type="match status" value="1"/>
</dbReference>
<dbReference type="PROSITE" id="PS50011">
    <property type="entry name" value="PROTEIN_KINASE_DOM"/>
    <property type="match status" value="1"/>
</dbReference>
<comment type="cofactor">
    <cofactor evidence="2">
        <name>Zn(2+)</name>
        <dbReference type="ChEBI" id="CHEBI:29105"/>
    </cofactor>
</comment>
<evidence type="ECO:0000256" key="20">
    <source>
        <dbReference type="ARBA" id="ARBA00022842"/>
    </source>
</evidence>
<keyword evidence="10" id="KW-0808">Transferase</keyword>
<evidence type="ECO:0000256" key="11">
    <source>
        <dbReference type="ARBA" id="ARBA00022692"/>
    </source>
</evidence>
<dbReference type="PROSITE" id="PS00903">
    <property type="entry name" value="CYT_DCMP_DEAMINASES_1"/>
    <property type="match status" value="1"/>
</dbReference>
<evidence type="ECO:0000256" key="27">
    <source>
        <dbReference type="ARBA" id="ARBA00047899"/>
    </source>
</evidence>
<dbReference type="InterPro" id="IPR009003">
    <property type="entry name" value="Peptidase_S1_PA"/>
</dbReference>
<keyword evidence="24" id="KW-0496">Mitochondrion</keyword>
<evidence type="ECO:0000256" key="7">
    <source>
        <dbReference type="ARBA" id="ARBA00022490"/>
    </source>
</evidence>
<organism evidence="36 37">
    <name type="scientific">Electrophorus voltai</name>
    <dbReference type="NCBI Taxonomy" id="2609070"/>
    <lineage>
        <taxon>Eukaryota</taxon>
        <taxon>Metazoa</taxon>
        <taxon>Chordata</taxon>
        <taxon>Craniata</taxon>
        <taxon>Vertebrata</taxon>
        <taxon>Euteleostomi</taxon>
        <taxon>Actinopterygii</taxon>
        <taxon>Neopterygii</taxon>
        <taxon>Teleostei</taxon>
        <taxon>Ostariophysi</taxon>
        <taxon>Gymnotiformes</taxon>
        <taxon>Gymnotoidei</taxon>
        <taxon>Gymnotidae</taxon>
        <taxon>Electrophorus</taxon>
    </lineage>
</organism>
<evidence type="ECO:0000256" key="10">
    <source>
        <dbReference type="ARBA" id="ARBA00022679"/>
    </source>
</evidence>
<evidence type="ECO:0000256" key="30">
    <source>
        <dbReference type="ARBA" id="ARBA00071830"/>
    </source>
</evidence>
<keyword evidence="16" id="KW-0999">Mitochondrion inner membrane</keyword>
<reference evidence="36" key="1">
    <citation type="submission" date="2023-03" db="EMBL/GenBank/DDBJ databases">
        <title>Electrophorus voltai genome.</title>
        <authorList>
            <person name="Bian C."/>
        </authorList>
    </citation>
    <scope>NUCLEOTIDE SEQUENCE</scope>
    <source>
        <strain evidence="36">CB-2022</strain>
        <tissue evidence="36">Muscle</tissue>
    </source>
</reference>
<dbReference type="InterPro" id="IPR023696">
    <property type="entry name" value="Ureohydrolase_dom_sf"/>
</dbReference>
<keyword evidence="9" id="KW-0597">Phosphoprotein</keyword>
<gene>
    <name evidence="36" type="ORF">P4O66_020884</name>
</gene>
<evidence type="ECO:0000256" key="8">
    <source>
        <dbReference type="ARBA" id="ARBA00022527"/>
    </source>
</evidence>
<dbReference type="Gene3D" id="1.10.510.10">
    <property type="entry name" value="Transferase(Phosphotransferase) domain 1"/>
    <property type="match status" value="1"/>
</dbReference>
<dbReference type="GO" id="GO:0005783">
    <property type="term" value="C:endoplasmic reticulum"/>
    <property type="evidence" value="ECO:0007669"/>
    <property type="project" value="UniProtKB-ARBA"/>
</dbReference>
<dbReference type="InterPro" id="IPR016193">
    <property type="entry name" value="Cytidine_deaminase-like"/>
</dbReference>
<feature type="domain" description="Peptidase S1" evidence="34">
    <location>
        <begin position="1"/>
        <end position="194"/>
    </location>
</feature>
<dbReference type="GO" id="GO:0006950">
    <property type="term" value="P:response to stress"/>
    <property type="evidence" value="ECO:0007669"/>
    <property type="project" value="UniProtKB-ARBA"/>
</dbReference>
<dbReference type="GO" id="GO:0043066">
    <property type="term" value="P:negative regulation of apoptotic process"/>
    <property type="evidence" value="ECO:0007669"/>
    <property type="project" value="UniProtKB-ARBA"/>
</dbReference>
<evidence type="ECO:0000256" key="15">
    <source>
        <dbReference type="ARBA" id="ARBA00022787"/>
    </source>
</evidence>
<keyword evidence="11" id="KW-0812">Transmembrane</keyword>
<dbReference type="GO" id="GO:0016813">
    <property type="term" value="F:hydrolase activity, acting on carbon-nitrogen (but not peptide) bonds, in linear amidines"/>
    <property type="evidence" value="ECO:0007669"/>
    <property type="project" value="InterPro"/>
</dbReference>
<keyword evidence="21" id="KW-0809">Transit peptide</keyword>
<dbReference type="GO" id="GO:0004252">
    <property type="term" value="F:serine-type endopeptidase activity"/>
    <property type="evidence" value="ECO:0007669"/>
    <property type="project" value="InterPro"/>
</dbReference>
<evidence type="ECO:0000256" key="6">
    <source>
        <dbReference type="ARBA" id="ARBA00012513"/>
    </source>
</evidence>
<dbReference type="FunFam" id="2.40.10.10:FF:000221">
    <property type="entry name" value="Si:dkey-33m11.8"/>
    <property type="match status" value="1"/>
</dbReference>
<dbReference type="GO" id="GO:0008270">
    <property type="term" value="F:zinc ion binding"/>
    <property type="evidence" value="ECO:0007669"/>
    <property type="project" value="InterPro"/>
</dbReference>
<dbReference type="Pfam" id="PF00089">
    <property type="entry name" value="Trypsin"/>
    <property type="match status" value="1"/>
</dbReference>
<evidence type="ECO:0000256" key="2">
    <source>
        <dbReference type="ARBA" id="ARBA00001947"/>
    </source>
</evidence>
<dbReference type="PROSITE" id="PS51747">
    <property type="entry name" value="CYT_DCMP_DEAMINASES_2"/>
    <property type="match status" value="1"/>
</dbReference>
<keyword evidence="8" id="KW-0723">Serine/threonine-protein kinase</keyword>
<dbReference type="PROSITE" id="PS01053">
    <property type="entry name" value="ARGINASE_1"/>
    <property type="match status" value="1"/>
</dbReference>
<dbReference type="PROSITE" id="PS51409">
    <property type="entry name" value="ARGINASE_2"/>
    <property type="match status" value="1"/>
</dbReference>
<evidence type="ECO:0000256" key="9">
    <source>
        <dbReference type="ARBA" id="ARBA00022553"/>
    </source>
</evidence>
<keyword evidence="25" id="KW-0472">Membrane</keyword>
<dbReference type="GO" id="GO:0005524">
    <property type="term" value="F:ATP binding"/>
    <property type="evidence" value="ECO:0007669"/>
    <property type="project" value="UniProtKB-KW"/>
</dbReference>
<dbReference type="InterPro" id="IPR006035">
    <property type="entry name" value="Ureohydrolase"/>
</dbReference>
<feature type="domain" description="CMP/dCMP-type deaminase" evidence="35">
    <location>
        <begin position="157"/>
        <end position="287"/>
    </location>
</feature>
<evidence type="ECO:0000256" key="21">
    <source>
        <dbReference type="ARBA" id="ARBA00022946"/>
    </source>
</evidence>
<dbReference type="NCBIfam" id="NF004064">
    <property type="entry name" value="PRK05578.1"/>
    <property type="match status" value="1"/>
</dbReference>
<dbReference type="PROSITE" id="PS00135">
    <property type="entry name" value="TRYPSIN_SER"/>
    <property type="match status" value="1"/>
</dbReference>
<evidence type="ECO:0000256" key="12">
    <source>
        <dbReference type="ARBA" id="ARBA00022723"/>
    </source>
</evidence>
<accession>A0AAD9E1C1</accession>
<comment type="catalytic activity">
    <reaction evidence="27">
        <text>L-threonyl-[protein] + ATP = O-phospho-L-threonyl-[protein] + ADP + H(+)</text>
        <dbReference type="Rhea" id="RHEA:46608"/>
        <dbReference type="Rhea" id="RHEA-COMP:11060"/>
        <dbReference type="Rhea" id="RHEA-COMP:11605"/>
        <dbReference type="ChEBI" id="CHEBI:15378"/>
        <dbReference type="ChEBI" id="CHEBI:30013"/>
        <dbReference type="ChEBI" id="CHEBI:30616"/>
        <dbReference type="ChEBI" id="CHEBI:61977"/>
        <dbReference type="ChEBI" id="CHEBI:456216"/>
        <dbReference type="EC" id="2.7.11.1"/>
    </reaction>
</comment>
<comment type="similarity">
    <text evidence="26">Belongs to the protein kinase superfamily.</text>
</comment>
<dbReference type="InterPro" id="IPR033116">
    <property type="entry name" value="TRYPSIN_SER"/>
</dbReference>
<dbReference type="GO" id="GO:0000422">
    <property type="term" value="P:autophagy of mitochondrion"/>
    <property type="evidence" value="ECO:0007669"/>
    <property type="project" value="TreeGrafter"/>
</dbReference>
<evidence type="ECO:0000256" key="26">
    <source>
        <dbReference type="ARBA" id="ARBA00038349"/>
    </source>
</evidence>
<evidence type="ECO:0000256" key="29">
    <source>
        <dbReference type="ARBA" id="ARBA00062732"/>
    </source>
</evidence>
<keyword evidence="17" id="KW-0378">Hydrolase</keyword>
<dbReference type="GO" id="GO:0005743">
    <property type="term" value="C:mitochondrial inner membrane"/>
    <property type="evidence" value="ECO:0007669"/>
    <property type="project" value="UniProtKB-SubCell"/>
</dbReference>
<dbReference type="AlphaFoldDB" id="A0AAD9E1C1"/>